<keyword evidence="1" id="KW-0472">Membrane</keyword>
<dbReference type="SUPFAM" id="SSF50249">
    <property type="entry name" value="Nucleic acid-binding proteins"/>
    <property type="match status" value="1"/>
</dbReference>
<comment type="caution">
    <text evidence="2">The sequence shown here is derived from an EMBL/GenBank/DDBJ whole genome shotgun (WGS) entry which is preliminary data.</text>
</comment>
<evidence type="ECO:0000313" key="2">
    <source>
        <dbReference type="EMBL" id="KAK9678227.1"/>
    </source>
</evidence>
<feature type="transmembrane region" description="Helical" evidence="1">
    <location>
        <begin position="35"/>
        <end position="57"/>
    </location>
</feature>
<evidence type="ECO:0000256" key="1">
    <source>
        <dbReference type="SAM" id="Phobius"/>
    </source>
</evidence>
<dbReference type="Proteomes" id="UP001443914">
    <property type="component" value="Unassembled WGS sequence"/>
</dbReference>
<accession>A0AAW1HNF3</accession>
<organism evidence="2 3">
    <name type="scientific">Saponaria officinalis</name>
    <name type="common">Common soapwort</name>
    <name type="synonym">Lychnis saponaria</name>
    <dbReference type="NCBI Taxonomy" id="3572"/>
    <lineage>
        <taxon>Eukaryota</taxon>
        <taxon>Viridiplantae</taxon>
        <taxon>Streptophyta</taxon>
        <taxon>Embryophyta</taxon>
        <taxon>Tracheophyta</taxon>
        <taxon>Spermatophyta</taxon>
        <taxon>Magnoliopsida</taxon>
        <taxon>eudicotyledons</taxon>
        <taxon>Gunneridae</taxon>
        <taxon>Pentapetalae</taxon>
        <taxon>Caryophyllales</taxon>
        <taxon>Caryophyllaceae</taxon>
        <taxon>Caryophylleae</taxon>
        <taxon>Saponaria</taxon>
    </lineage>
</organism>
<gene>
    <name evidence="2" type="ORF">RND81_11G197600</name>
</gene>
<keyword evidence="3" id="KW-1185">Reference proteome</keyword>
<keyword evidence="1" id="KW-1133">Transmembrane helix</keyword>
<reference evidence="2" key="1">
    <citation type="submission" date="2024-03" db="EMBL/GenBank/DDBJ databases">
        <title>WGS assembly of Saponaria officinalis var. Norfolk2.</title>
        <authorList>
            <person name="Jenkins J."/>
            <person name="Shu S."/>
            <person name="Grimwood J."/>
            <person name="Barry K."/>
            <person name="Goodstein D."/>
            <person name="Schmutz J."/>
            <person name="Leebens-Mack J."/>
            <person name="Osbourn A."/>
        </authorList>
    </citation>
    <scope>NUCLEOTIDE SEQUENCE [LARGE SCALE GENOMIC DNA]</scope>
    <source>
        <strain evidence="2">JIC</strain>
    </source>
</reference>
<proteinExistence type="predicted"/>
<protein>
    <submittedName>
        <fullName evidence="2">Uncharacterized protein</fullName>
    </submittedName>
</protein>
<sequence>MRFTSYIWLVNIVSLPSTVVAILSKTGVTSYGGFAPLDCSVVYSIGVIIFICSYTNLCSGVIRDHSSTKVIWDHFRTELDDKPREVKFIAKEKTKEPEQPQQKTITELIQMDMPNKAQQFICKGIITEVRTDVDWRYLSCTTCKNGLDEKRRCAKCNNNSDYPMQRKKERNKYMNYYINVKGNNTHSRSRKANTTTKKN</sequence>
<feature type="transmembrane region" description="Helical" evidence="1">
    <location>
        <begin position="6"/>
        <end position="23"/>
    </location>
</feature>
<dbReference type="EMBL" id="JBDFQZ010000011">
    <property type="protein sequence ID" value="KAK9678227.1"/>
    <property type="molecule type" value="Genomic_DNA"/>
</dbReference>
<keyword evidence="1" id="KW-0812">Transmembrane</keyword>
<evidence type="ECO:0000313" key="3">
    <source>
        <dbReference type="Proteomes" id="UP001443914"/>
    </source>
</evidence>
<dbReference type="Gene3D" id="2.40.50.140">
    <property type="entry name" value="Nucleic acid-binding proteins"/>
    <property type="match status" value="1"/>
</dbReference>
<name>A0AAW1HNF3_SAPOF</name>
<dbReference type="InterPro" id="IPR012340">
    <property type="entry name" value="NA-bd_OB-fold"/>
</dbReference>
<dbReference type="AlphaFoldDB" id="A0AAW1HNF3"/>